<organism evidence="2 3">
    <name type="scientific">Chrysophaeum taylorii</name>
    <dbReference type="NCBI Taxonomy" id="2483200"/>
    <lineage>
        <taxon>Eukaryota</taxon>
        <taxon>Sar</taxon>
        <taxon>Stramenopiles</taxon>
        <taxon>Ochrophyta</taxon>
        <taxon>Pelagophyceae</taxon>
        <taxon>Pelagomonadales</taxon>
        <taxon>Pelagomonadaceae</taxon>
        <taxon>Chrysophaeum</taxon>
    </lineage>
</organism>
<evidence type="ECO:0000256" key="1">
    <source>
        <dbReference type="SAM" id="MobiDB-lite"/>
    </source>
</evidence>
<dbReference type="SMART" id="SM00248">
    <property type="entry name" value="ANK"/>
    <property type="match status" value="11"/>
</dbReference>
<comment type="caution">
    <text evidence="2">The sequence shown here is derived from an EMBL/GenBank/DDBJ whole genome shotgun (WGS) entry which is preliminary data.</text>
</comment>
<dbReference type="PANTHER" id="PTHR24118:SF100">
    <property type="entry name" value="FYVE-TYPE DOMAIN-CONTAINING PROTEIN"/>
    <property type="match status" value="1"/>
</dbReference>
<dbReference type="InterPro" id="IPR002110">
    <property type="entry name" value="Ankyrin_rpt"/>
</dbReference>
<accession>A0AAD7UAU9</accession>
<keyword evidence="3" id="KW-1185">Reference proteome</keyword>
<feature type="region of interest" description="Disordered" evidence="1">
    <location>
        <begin position="1"/>
        <end position="33"/>
    </location>
</feature>
<feature type="compositionally biased region" description="Polar residues" evidence="1">
    <location>
        <begin position="1406"/>
        <end position="1421"/>
    </location>
</feature>
<feature type="compositionally biased region" description="Basic and acidic residues" evidence="1">
    <location>
        <begin position="1317"/>
        <end position="1327"/>
    </location>
</feature>
<dbReference type="Proteomes" id="UP001230188">
    <property type="component" value="Unassembled WGS sequence"/>
</dbReference>
<proteinExistence type="predicted"/>
<dbReference type="InterPro" id="IPR001623">
    <property type="entry name" value="DnaJ_domain"/>
</dbReference>
<feature type="compositionally biased region" description="Acidic residues" evidence="1">
    <location>
        <begin position="1"/>
        <end position="11"/>
    </location>
</feature>
<dbReference type="PANTHER" id="PTHR24118">
    <property type="entry name" value="POTE ANKYRIN DOMAIN"/>
    <property type="match status" value="1"/>
</dbReference>
<feature type="compositionally biased region" description="Acidic residues" evidence="1">
    <location>
        <begin position="710"/>
        <end position="724"/>
    </location>
</feature>
<dbReference type="InterPro" id="IPR036869">
    <property type="entry name" value="J_dom_sf"/>
</dbReference>
<dbReference type="SUPFAM" id="SSF48403">
    <property type="entry name" value="Ankyrin repeat"/>
    <property type="match status" value="2"/>
</dbReference>
<feature type="region of interest" description="Disordered" evidence="1">
    <location>
        <begin position="1295"/>
        <end position="1462"/>
    </location>
</feature>
<evidence type="ECO:0000313" key="3">
    <source>
        <dbReference type="Proteomes" id="UP001230188"/>
    </source>
</evidence>
<dbReference type="Gene3D" id="1.25.40.20">
    <property type="entry name" value="Ankyrin repeat-containing domain"/>
    <property type="match status" value="4"/>
</dbReference>
<evidence type="ECO:0000313" key="2">
    <source>
        <dbReference type="EMBL" id="KAJ8600248.1"/>
    </source>
</evidence>
<name>A0AAD7UAU9_9STRA</name>
<feature type="compositionally biased region" description="Basic and acidic residues" evidence="1">
    <location>
        <begin position="1434"/>
        <end position="1446"/>
    </location>
</feature>
<sequence length="1599" mass="174057">MASGDDDDEGDVVAKPRDRRTSSLGLASRHALDASRVDERGRKALHRFVGGVSGVAPEHLKRVIESHPEAAAEADHDGWLPLHHYCRGLGGELEEEEDDVEAHLGSIEQRAAPWHDPVGRRSDAPRRNDPVFFAEATCLADVRREYKAMLLKYHPDKNIGNEDEACRQMQRLQDAYADACRKFREPHPLEAACLSGDISQLVSAIAKCTSDEVKEFVDGDGNTLLHLACARCARHVAPEQLEAVVKACGVAALGEQNKEGDTPLHVLCACHRAPAEFEGLLEVLLRDGGAESATRQNSEGRLPLHVACRNQRFLGQARNDTDALGRLLRASPEAAQAKDAYDWTALHLFAQFQIDPTVASLRTLVDANPLAASARTCVDEDAPIHLACYAQRRKISPKAVEILRVFSAASPRAAIAACRANRRPWDHLPRADDLFAPCCAAILETPLMTLDTKHLRSFRDARDGTLLHVLAGLEGAALPEPYCDRVVAAIGGDGGLERRDADGATPLHRFCSNPQRHLDSCALPFLAKLISPASLSSFDAAGWTPLHRACAACDDDAAGPVIARILEIEDVAGVATQDETRSFPVHLVCGSCSRAIGVAVPPVLARLAAAAPRAAYRRDARGKHAWDYLPRHDDLFDDCLKILLGELVNKLDDDDHDPEDNNSSSSPKKKKKKKKKKDEKKKKEKKKEEEEEDQQQKEREPEAPPPPPPPDEEVDDDEDEEEEGTVLHLVCAHHRAYVERALEARPAEAFATDAGGNTPLHAFAQHQKLSIADDQDLDVLTALLRANEDAVLVENRAGLTPVHLLCAHQKPAPCPQVLTALLAARPEVARARCARGDTPVSLLCRANAEGIAADTPRNLRALLDAANFSCSSPKTSKIIKRRRRNSEEEDNEDDGVVVVDLDVMARCSRGLRPWDHLPRDDPRYAECCAVLLRDFMAAELFKVDDEREALAVDKQGNTALHLLCCRAGELLRERWVPSARSSIFEARNEIGATPLHCACQYFFENAIPGDGPFFERLVALTPARALVLGNKSGWTPLHHFVQRHATALCADDGDASWHPFRALLAKNPRAVGLKTSSGDTPLHFAANANRKAIGPATARLLEALVSAAPDVATLATRARGKGKRTPVEWLPAGDPRFAECDEILTHRAARCLELLLESHARAAEHALPETGELALHQLCAVSPPVLTLRMLAALLAANAPAAAAPRTLDAANPLHLLCRALAQLDASSAKLETAPDLIRALLDAAPRAAAMLDADGKRPSDYLAPRADLFDDCLAVFALVDPSSPAAATTVAWWSSSSSSSSPNWPPPANPPAAATSEKRTLPRVETPDDDGDVSTTENLVHPPESRRADLEELTTAEDEDHRMATTPSLRDDDDDDDDRALVAKNATPDMPTTHTKRFLEETPHTKSTIDTSSDPATPETTFAEDELALVKTKTPEPERRPRDDALTPGKWQPLTPDDESPRRITEIFFGNKHIDLSDSPRTPDDEIVFASPPAPTETSNPARLDYEAAASPHAYYAAPPSPPPDISPLRVVGSPDDVRDADSPLVRDASFADLGAPGEASSSAILNGTQRDITTTNVVVRVFWALLQIFLRRRQELH</sequence>
<dbReference type="Gene3D" id="1.10.287.110">
    <property type="entry name" value="DnaJ domain"/>
    <property type="match status" value="1"/>
</dbReference>
<gene>
    <name evidence="2" type="ORF">CTAYLR_001996</name>
</gene>
<reference evidence="2" key="1">
    <citation type="submission" date="2023-01" db="EMBL/GenBank/DDBJ databases">
        <title>Metagenome sequencing of chrysophaentin producing Chrysophaeum taylorii.</title>
        <authorList>
            <person name="Davison J."/>
            <person name="Bewley C."/>
        </authorList>
    </citation>
    <scope>NUCLEOTIDE SEQUENCE</scope>
    <source>
        <strain evidence="2">NIES-1699</strain>
    </source>
</reference>
<dbReference type="SUPFAM" id="SSF46565">
    <property type="entry name" value="Chaperone J-domain"/>
    <property type="match status" value="1"/>
</dbReference>
<feature type="region of interest" description="Disordered" evidence="1">
    <location>
        <begin position="651"/>
        <end position="724"/>
    </location>
</feature>
<protein>
    <submittedName>
        <fullName evidence="2">Uncharacterized protein</fullName>
    </submittedName>
</protein>
<feature type="compositionally biased region" description="Basic and acidic residues" evidence="1">
    <location>
        <begin position="12"/>
        <end position="21"/>
    </location>
</feature>
<feature type="compositionally biased region" description="Basic residues" evidence="1">
    <location>
        <begin position="667"/>
        <end position="685"/>
    </location>
</feature>
<dbReference type="CDD" id="cd06257">
    <property type="entry name" value="DnaJ"/>
    <property type="match status" value="1"/>
</dbReference>
<dbReference type="InterPro" id="IPR036770">
    <property type="entry name" value="Ankyrin_rpt-contain_sf"/>
</dbReference>
<dbReference type="EMBL" id="JAQMWT010000526">
    <property type="protein sequence ID" value="KAJ8600248.1"/>
    <property type="molecule type" value="Genomic_DNA"/>
</dbReference>